<sequence length="315" mass="34535">MMSLMVRQPYSYLMVFYLFVPICGRGQDSFPSCEVGLAVRRGTTWKCAPQQSLTVNCPVTHCGKPLSITWCKLINVNSCERINKTENIEIRQHNNSSEDKLISDLTFKLISVHDDGLYRCVLNGYKYEIGHIINISVSDTHEGVEITYNTDNTAVASLSATAAASAGDAASSEATSWLPYFYICITIVLLVFTLTVLILLHFYGCEYILTFKPTMGQEISTHIIPDLPRRSAPTTPVLQAHFVLNDIYSTGTPLSPAAVITSGDQPLANTADESQGSDSAGYSVINHKQSGNPARNQHAVTKQDKNPEYASISVS</sequence>
<dbReference type="InterPro" id="IPR003599">
    <property type="entry name" value="Ig_sub"/>
</dbReference>
<dbReference type="PANTHER" id="PTHR37996:SF1">
    <property type="entry name" value="B- AND T-LYMPHOCYTE ATTENUATOR"/>
    <property type="match status" value="1"/>
</dbReference>
<dbReference type="InterPro" id="IPR013783">
    <property type="entry name" value="Ig-like_fold"/>
</dbReference>
<keyword evidence="2" id="KW-0472">Membrane</keyword>
<dbReference type="GeneID" id="108884403"/>
<feature type="region of interest" description="Disordered" evidence="1">
    <location>
        <begin position="266"/>
        <end position="315"/>
    </location>
</feature>
<dbReference type="GO" id="GO:0038023">
    <property type="term" value="F:signaling receptor activity"/>
    <property type="evidence" value="ECO:0007669"/>
    <property type="project" value="InterPro"/>
</dbReference>
<dbReference type="SUPFAM" id="SSF48726">
    <property type="entry name" value="Immunoglobulin"/>
    <property type="match status" value="1"/>
</dbReference>
<name>A0AAJ7PNE4_LATCA</name>
<dbReference type="GO" id="GO:0005886">
    <property type="term" value="C:plasma membrane"/>
    <property type="evidence" value="ECO:0007669"/>
    <property type="project" value="InterPro"/>
</dbReference>
<dbReference type="SMART" id="SM00409">
    <property type="entry name" value="IG"/>
    <property type="match status" value="1"/>
</dbReference>
<dbReference type="AlphaFoldDB" id="A0AAJ7PNE4"/>
<dbReference type="Gene3D" id="2.60.40.10">
    <property type="entry name" value="Immunoglobulins"/>
    <property type="match status" value="1"/>
</dbReference>
<feature type="domain" description="Ig-like" evidence="3">
    <location>
        <begin position="31"/>
        <end position="138"/>
    </location>
</feature>
<evidence type="ECO:0000256" key="1">
    <source>
        <dbReference type="SAM" id="MobiDB-lite"/>
    </source>
</evidence>
<dbReference type="PROSITE" id="PS50835">
    <property type="entry name" value="IG_LIKE"/>
    <property type="match status" value="1"/>
</dbReference>
<organism evidence="4 5">
    <name type="scientific">Lates calcarifer</name>
    <name type="common">Barramundi</name>
    <name type="synonym">Holocentrus calcarifer</name>
    <dbReference type="NCBI Taxonomy" id="8187"/>
    <lineage>
        <taxon>Eukaryota</taxon>
        <taxon>Metazoa</taxon>
        <taxon>Chordata</taxon>
        <taxon>Craniata</taxon>
        <taxon>Vertebrata</taxon>
        <taxon>Euteleostomi</taxon>
        <taxon>Actinopterygii</taxon>
        <taxon>Neopterygii</taxon>
        <taxon>Teleostei</taxon>
        <taxon>Neoteleostei</taxon>
        <taxon>Acanthomorphata</taxon>
        <taxon>Carangaria</taxon>
        <taxon>Carangaria incertae sedis</taxon>
        <taxon>Centropomidae</taxon>
        <taxon>Lates</taxon>
    </lineage>
</organism>
<evidence type="ECO:0000256" key="2">
    <source>
        <dbReference type="SAM" id="Phobius"/>
    </source>
</evidence>
<dbReference type="GO" id="GO:0002768">
    <property type="term" value="P:immune response-regulating cell surface receptor signaling pathway"/>
    <property type="evidence" value="ECO:0007669"/>
    <property type="project" value="InterPro"/>
</dbReference>
<keyword evidence="2" id="KW-1133">Transmembrane helix</keyword>
<feature type="compositionally biased region" description="Polar residues" evidence="1">
    <location>
        <begin position="266"/>
        <end position="300"/>
    </location>
</feature>
<dbReference type="RefSeq" id="XP_018533774.1">
    <property type="nucleotide sequence ID" value="XM_018678258.2"/>
</dbReference>
<evidence type="ECO:0000313" key="4">
    <source>
        <dbReference type="Proteomes" id="UP000694890"/>
    </source>
</evidence>
<dbReference type="KEGG" id="lcf:108884403"/>
<feature type="transmembrane region" description="Helical" evidence="2">
    <location>
        <begin position="180"/>
        <end position="203"/>
    </location>
</feature>
<dbReference type="Proteomes" id="UP000694890">
    <property type="component" value="Linkage group LG1"/>
</dbReference>
<accession>A0AAJ7PNE4</accession>
<keyword evidence="2" id="KW-0812">Transmembrane</keyword>
<protein>
    <submittedName>
        <fullName evidence="5">B- and T-lymphocyte attenuator isoform X1</fullName>
    </submittedName>
</protein>
<gene>
    <name evidence="5" type="primary">LOC108884403</name>
</gene>
<dbReference type="InterPro" id="IPR039257">
    <property type="entry name" value="BTLA"/>
</dbReference>
<reference evidence="5" key="1">
    <citation type="submission" date="2025-08" db="UniProtKB">
        <authorList>
            <consortium name="RefSeq"/>
        </authorList>
    </citation>
    <scope>IDENTIFICATION</scope>
    <source>
        <tissue evidence="5">Brain</tissue>
    </source>
</reference>
<dbReference type="InterPro" id="IPR036179">
    <property type="entry name" value="Ig-like_dom_sf"/>
</dbReference>
<dbReference type="PANTHER" id="PTHR37996">
    <property type="entry name" value="B- AND T-LYMPHOCYTE ATTENUATOR"/>
    <property type="match status" value="1"/>
</dbReference>
<evidence type="ECO:0000259" key="3">
    <source>
        <dbReference type="PROSITE" id="PS50835"/>
    </source>
</evidence>
<evidence type="ECO:0000313" key="5">
    <source>
        <dbReference type="RefSeq" id="XP_018533774.1"/>
    </source>
</evidence>
<proteinExistence type="predicted"/>
<dbReference type="InterPro" id="IPR007110">
    <property type="entry name" value="Ig-like_dom"/>
</dbReference>